<evidence type="ECO:0000313" key="4">
    <source>
        <dbReference type="EMBL" id="ADL05848.1"/>
    </source>
</evidence>
<name>D9R997_LACSW</name>
<dbReference type="PANTHER" id="PTHR43185">
    <property type="entry name" value="FERROUS IRON TRANSPORT PROTEIN B"/>
    <property type="match status" value="1"/>
</dbReference>
<feature type="transmembrane region" description="Helical" evidence="1">
    <location>
        <begin position="65"/>
        <end position="86"/>
    </location>
</feature>
<evidence type="ECO:0000256" key="1">
    <source>
        <dbReference type="SAM" id="Phobius"/>
    </source>
</evidence>
<reference evidence="4" key="1">
    <citation type="submission" date="2010-07" db="EMBL/GenBank/DDBJ databases">
        <title>Complete sequence of Clostridium saccharolyticum WM1.</title>
        <authorList>
            <consortium name="US DOE Joint Genome Institute"/>
            <person name="Lucas S."/>
            <person name="Copeland A."/>
            <person name="Lapidus A."/>
            <person name="Cheng J.-F."/>
            <person name="Bruce D."/>
            <person name="Goodwin L."/>
            <person name="Pitluck S."/>
            <person name="Chertkov O."/>
            <person name="Detter J.C."/>
            <person name="Han C."/>
            <person name="Tapia R."/>
            <person name="Land M."/>
            <person name="Hauser L."/>
            <person name="Chang Y.-J."/>
            <person name="Jeffries C."/>
            <person name="Kyrpides N."/>
            <person name="Ivanova N."/>
            <person name="Mikhailova N."/>
            <person name="Mouttaki H."/>
            <person name="Lin L."/>
            <person name="Zhou J."/>
            <person name="Hemme C.L."/>
            <person name="Woyke T."/>
        </authorList>
    </citation>
    <scope>NUCLEOTIDE SEQUENCE [LARGE SCALE GENOMIC DNA]</scope>
    <source>
        <strain evidence="4">WM1</strain>
    </source>
</reference>
<feature type="transmembrane region" description="Helical" evidence="1">
    <location>
        <begin position="173"/>
        <end position="197"/>
    </location>
</feature>
<protein>
    <submittedName>
        <fullName evidence="4">Ferrous iron transport B domain protein</fullName>
    </submittedName>
</protein>
<feature type="transmembrane region" description="Helical" evidence="1">
    <location>
        <begin position="217"/>
        <end position="236"/>
    </location>
</feature>
<keyword evidence="1" id="KW-0472">Membrane</keyword>
<feature type="transmembrane region" description="Helical" evidence="1">
    <location>
        <begin position="257"/>
        <end position="280"/>
    </location>
</feature>
<keyword evidence="1" id="KW-1133">Transmembrane helix</keyword>
<evidence type="ECO:0000313" key="5">
    <source>
        <dbReference type="Proteomes" id="UP000001662"/>
    </source>
</evidence>
<evidence type="ECO:0000259" key="3">
    <source>
        <dbReference type="Pfam" id="PF07670"/>
    </source>
</evidence>
<evidence type="ECO:0000259" key="2">
    <source>
        <dbReference type="Pfam" id="PF07664"/>
    </source>
</evidence>
<dbReference type="EMBL" id="CP002109">
    <property type="protein sequence ID" value="ADL05848.1"/>
    <property type="molecule type" value="Genomic_DNA"/>
</dbReference>
<dbReference type="Pfam" id="PF07670">
    <property type="entry name" value="Gate"/>
    <property type="match status" value="1"/>
</dbReference>
<keyword evidence="5" id="KW-1185">Reference proteome</keyword>
<organism evidence="4 5">
    <name type="scientific">Lacrimispora saccharolytica (strain ATCC 35040 / DSM 2544 / NRCC 2533 / WM1)</name>
    <name type="common">Clostridium saccharolyticum</name>
    <dbReference type="NCBI Taxonomy" id="610130"/>
    <lineage>
        <taxon>Bacteria</taxon>
        <taxon>Bacillati</taxon>
        <taxon>Bacillota</taxon>
        <taxon>Clostridia</taxon>
        <taxon>Lachnospirales</taxon>
        <taxon>Lachnospiraceae</taxon>
        <taxon>Lacrimispora</taxon>
    </lineage>
</organism>
<dbReference type="InterPro" id="IPR011642">
    <property type="entry name" value="Gate_dom"/>
</dbReference>
<dbReference type="Proteomes" id="UP000001662">
    <property type="component" value="Chromosome"/>
</dbReference>
<gene>
    <name evidence="4" type="ordered locus">Closa_3319</name>
</gene>
<dbReference type="GO" id="GO:0005886">
    <property type="term" value="C:plasma membrane"/>
    <property type="evidence" value="ECO:0007669"/>
    <property type="project" value="TreeGrafter"/>
</dbReference>
<dbReference type="PANTHER" id="PTHR43185:SF2">
    <property type="entry name" value="FERROUS IRON TRANSPORT PROTEIN B"/>
    <property type="match status" value="1"/>
</dbReference>
<feature type="domain" description="Ferrous iron transport protein B C-terminal" evidence="2">
    <location>
        <begin position="71"/>
        <end position="117"/>
    </location>
</feature>
<dbReference type="InterPro" id="IPR011640">
    <property type="entry name" value="Fe2_transport_prot_B_C"/>
</dbReference>
<dbReference type="STRING" id="610130.Closa_3319"/>
<dbReference type="KEGG" id="csh:Closa_3319"/>
<feature type="transmembrane region" description="Helical" evidence="1">
    <location>
        <begin position="140"/>
        <end position="161"/>
    </location>
</feature>
<dbReference type="AlphaFoldDB" id="D9R997"/>
<dbReference type="Pfam" id="PF07664">
    <property type="entry name" value="FeoB_C"/>
    <property type="match status" value="1"/>
</dbReference>
<feature type="domain" description="Nucleoside transporter/FeoB GTPase Gate" evidence="3">
    <location>
        <begin position="128"/>
        <end position="250"/>
    </location>
</feature>
<dbReference type="HOGENOM" id="CLU_1088629_0_0_9"/>
<dbReference type="OrthoDB" id="9809127at2"/>
<dbReference type="PaxDb" id="610130-Closa_3319"/>
<dbReference type="eggNOG" id="COG0370">
    <property type="taxonomic scope" value="Bacteria"/>
</dbReference>
<keyword evidence="1" id="KW-0812">Transmembrane</keyword>
<dbReference type="InterPro" id="IPR050860">
    <property type="entry name" value="FeoB_GTPase"/>
</dbReference>
<sequence>MCMGFGCNAAGIIGCRIIDSPRERLIAMITNNFVPCNGRFPTMIAIITMFFVGGATGIFSSVLSAAILSCVIILGIVMTLVISKLLSATILKGVPSSFTLELPPYRRPQIGKVIVRSIFDRTLFVLGRAIVVAAPAGLVIWLLANITVGGGTLLAHCSGFLDPFARLMGLDGVILLAFILGFPANEIVVPIIIMAYMAEGSLLEISDLSVLRELLVANGWTWITAVSTMLFSLMHWPCSTTCLTIRKETQSMKWTAVSWLVPTVTGFVVCFLFTSIARALT</sequence>
<dbReference type="GO" id="GO:0015093">
    <property type="term" value="F:ferrous iron transmembrane transporter activity"/>
    <property type="evidence" value="ECO:0007669"/>
    <property type="project" value="InterPro"/>
</dbReference>
<proteinExistence type="predicted"/>
<accession>D9R997</accession>
<feature type="transmembrane region" description="Helical" evidence="1">
    <location>
        <begin position="40"/>
        <end position="59"/>
    </location>
</feature>